<dbReference type="Proteomes" id="UP000198356">
    <property type="component" value="Unassembled WGS sequence"/>
</dbReference>
<evidence type="ECO:0000313" key="2">
    <source>
        <dbReference type="EMBL" id="SNT29845.1"/>
    </source>
</evidence>
<gene>
    <name evidence="2" type="ORF">SAMN05421770_10731</name>
</gene>
<dbReference type="OrthoDB" id="278697at2"/>
<keyword evidence="1" id="KW-0812">Transmembrane</keyword>
<proteinExistence type="predicted"/>
<dbReference type="EMBL" id="FZOU01000007">
    <property type="protein sequence ID" value="SNT29845.1"/>
    <property type="molecule type" value="Genomic_DNA"/>
</dbReference>
<protein>
    <submittedName>
        <fullName evidence="2">Uncharacterized protein</fullName>
    </submittedName>
</protein>
<keyword evidence="1" id="KW-1133">Transmembrane helix</keyword>
<evidence type="ECO:0000313" key="3">
    <source>
        <dbReference type="Proteomes" id="UP000198356"/>
    </source>
</evidence>
<keyword evidence="3" id="KW-1185">Reference proteome</keyword>
<name>A0A239LHK6_9BACT</name>
<accession>A0A239LHK6</accession>
<sequence length="204" mass="22088">MSVLPIFLLIFVIVIYMTVKASWKTISASKPSPEALDLISVRDAVMEKRGWSAERAEAARIEYLRFLTLLQTQPGFMVIPWPNAQGEDDLDQFWHQHILDTRKYANDCDLLFGRLMHHNPHVVQGSEQELESVKKTQRLYARRFGSDTNGGAADTLLLTGCSTCGASSSSHHSGDGGHGGDSAGHGCGSHGCGGHSCGHGCGGH</sequence>
<feature type="transmembrane region" description="Helical" evidence="1">
    <location>
        <begin position="6"/>
        <end position="23"/>
    </location>
</feature>
<organism evidence="2 3">
    <name type="scientific">Granulicella rosea</name>
    <dbReference type="NCBI Taxonomy" id="474952"/>
    <lineage>
        <taxon>Bacteria</taxon>
        <taxon>Pseudomonadati</taxon>
        <taxon>Acidobacteriota</taxon>
        <taxon>Terriglobia</taxon>
        <taxon>Terriglobales</taxon>
        <taxon>Acidobacteriaceae</taxon>
        <taxon>Granulicella</taxon>
    </lineage>
</organism>
<keyword evidence="1" id="KW-0472">Membrane</keyword>
<reference evidence="2 3" key="1">
    <citation type="submission" date="2017-06" db="EMBL/GenBank/DDBJ databases">
        <authorList>
            <person name="Kim H.J."/>
            <person name="Triplett B.A."/>
        </authorList>
    </citation>
    <scope>NUCLEOTIDE SEQUENCE [LARGE SCALE GENOMIC DNA]</scope>
    <source>
        <strain evidence="2 3">DSM 18704</strain>
    </source>
</reference>
<evidence type="ECO:0000256" key="1">
    <source>
        <dbReference type="SAM" id="Phobius"/>
    </source>
</evidence>
<dbReference type="RefSeq" id="WP_142988402.1">
    <property type="nucleotide sequence ID" value="NZ_FZOU01000007.1"/>
</dbReference>
<dbReference type="AlphaFoldDB" id="A0A239LHK6"/>